<name>B4JY53_DROGR</name>
<dbReference type="Proteomes" id="UP000001070">
    <property type="component" value="Unassembled WGS sequence"/>
</dbReference>
<evidence type="ECO:0000313" key="3">
    <source>
        <dbReference type="Proteomes" id="UP000001070"/>
    </source>
</evidence>
<accession>B4JY53</accession>
<proteinExistence type="predicted"/>
<dbReference type="HOGENOM" id="CLU_1526779_0_0_1"/>
<dbReference type="PhylomeDB" id="B4JY53"/>
<feature type="region of interest" description="Disordered" evidence="1">
    <location>
        <begin position="1"/>
        <end position="20"/>
    </location>
</feature>
<gene>
    <name evidence="2" type="primary">Dgri\GH14083</name>
    <name evidence="2" type="ORF">Dgri_GH14083</name>
</gene>
<sequence>MSSGRSARLPPTPTQNANNKHRVAAATAAATAASAAEPNSNNMLQYSSSACNPATATGVTTTGNGSAATASGYGGVVATGLQMGGMHLNMGSIGASVSGNIVPNYNLGSLSAGVSISTSDAATDSIPVETIDALGPELAVATTQVLENLSETERKMIIEVLNRDESVRQRDATRIM</sequence>
<protein>
    <submittedName>
        <fullName evidence="2">GH14083</fullName>
    </submittedName>
</protein>
<dbReference type="eggNOG" id="ENOG502TC81">
    <property type="taxonomic scope" value="Eukaryota"/>
</dbReference>
<dbReference type="InParanoid" id="B4JY53"/>
<dbReference type="AlphaFoldDB" id="B4JY53"/>
<organism evidence="3">
    <name type="scientific">Drosophila grimshawi</name>
    <name type="common">Hawaiian fruit fly</name>
    <name type="synonym">Idiomyia grimshawi</name>
    <dbReference type="NCBI Taxonomy" id="7222"/>
    <lineage>
        <taxon>Eukaryota</taxon>
        <taxon>Metazoa</taxon>
        <taxon>Ecdysozoa</taxon>
        <taxon>Arthropoda</taxon>
        <taxon>Hexapoda</taxon>
        <taxon>Insecta</taxon>
        <taxon>Pterygota</taxon>
        <taxon>Neoptera</taxon>
        <taxon>Endopterygota</taxon>
        <taxon>Diptera</taxon>
        <taxon>Brachycera</taxon>
        <taxon>Muscomorpha</taxon>
        <taxon>Ephydroidea</taxon>
        <taxon>Drosophilidae</taxon>
        <taxon>Drosophila</taxon>
        <taxon>Hawaiian Drosophila</taxon>
    </lineage>
</organism>
<dbReference type="OMA" id="RDATRMI"/>
<dbReference type="STRING" id="7222.B4JY53"/>
<keyword evidence="3" id="KW-1185">Reference proteome</keyword>
<reference evidence="2 3" key="1">
    <citation type="journal article" date="2007" name="Nature">
        <title>Evolution of genes and genomes on the Drosophila phylogeny.</title>
        <authorList>
            <consortium name="Drosophila 12 Genomes Consortium"/>
            <person name="Clark A.G."/>
            <person name="Eisen M.B."/>
            <person name="Smith D.R."/>
            <person name="Bergman C.M."/>
            <person name="Oliver B."/>
            <person name="Markow T.A."/>
            <person name="Kaufman T.C."/>
            <person name="Kellis M."/>
            <person name="Gelbart W."/>
            <person name="Iyer V.N."/>
            <person name="Pollard D.A."/>
            <person name="Sackton T.B."/>
            <person name="Larracuente A.M."/>
            <person name="Singh N.D."/>
            <person name="Abad J.P."/>
            <person name="Abt D.N."/>
            <person name="Adryan B."/>
            <person name="Aguade M."/>
            <person name="Akashi H."/>
            <person name="Anderson W.W."/>
            <person name="Aquadro C.F."/>
            <person name="Ardell D.H."/>
            <person name="Arguello R."/>
            <person name="Artieri C.G."/>
            <person name="Barbash D.A."/>
            <person name="Barker D."/>
            <person name="Barsanti P."/>
            <person name="Batterham P."/>
            <person name="Batzoglou S."/>
            <person name="Begun D."/>
            <person name="Bhutkar A."/>
            <person name="Blanco E."/>
            <person name="Bosak S.A."/>
            <person name="Bradley R.K."/>
            <person name="Brand A.D."/>
            <person name="Brent M.R."/>
            <person name="Brooks A.N."/>
            <person name="Brown R.H."/>
            <person name="Butlin R.K."/>
            <person name="Caggese C."/>
            <person name="Calvi B.R."/>
            <person name="Bernardo de Carvalho A."/>
            <person name="Caspi A."/>
            <person name="Castrezana S."/>
            <person name="Celniker S.E."/>
            <person name="Chang J.L."/>
            <person name="Chapple C."/>
            <person name="Chatterji S."/>
            <person name="Chinwalla A."/>
            <person name="Civetta A."/>
            <person name="Clifton S.W."/>
            <person name="Comeron J.M."/>
            <person name="Costello J.C."/>
            <person name="Coyne J.A."/>
            <person name="Daub J."/>
            <person name="David R.G."/>
            <person name="Delcher A.L."/>
            <person name="Delehaunty K."/>
            <person name="Do C.B."/>
            <person name="Ebling H."/>
            <person name="Edwards K."/>
            <person name="Eickbush T."/>
            <person name="Evans J.D."/>
            <person name="Filipski A."/>
            <person name="Findeiss S."/>
            <person name="Freyhult E."/>
            <person name="Fulton L."/>
            <person name="Fulton R."/>
            <person name="Garcia A.C."/>
            <person name="Gardiner A."/>
            <person name="Garfield D.A."/>
            <person name="Garvin B.E."/>
            <person name="Gibson G."/>
            <person name="Gilbert D."/>
            <person name="Gnerre S."/>
            <person name="Godfrey J."/>
            <person name="Good R."/>
            <person name="Gotea V."/>
            <person name="Gravely B."/>
            <person name="Greenberg A.J."/>
            <person name="Griffiths-Jones S."/>
            <person name="Gross S."/>
            <person name="Guigo R."/>
            <person name="Gustafson E.A."/>
            <person name="Haerty W."/>
            <person name="Hahn M.W."/>
            <person name="Halligan D.L."/>
            <person name="Halpern A.L."/>
            <person name="Halter G.M."/>
            <person name="Han M.V."/>
            <person name="Heger A."/>
            <person name="Hillier L."/>
            <person name="Hinrichs A.S."/>
            <person name="Holmes I."/>
            <person name="Hoskins R.A."/>
            <person name="Hubisz M.J."/>
            <person name="Hultmark D."/>
            <person name="Huntley M.A."/>
            <person name="Jaffe D.B."/>
            <person name="Jagadeeshan S."/>
            <person name="Jeck W.R."/>
            <person name="Johnson J."/>
            <person name="Jones C.D."/>
            <person name="Jordan W.C."/>
            <person name="Karpen G.H."/>
            <person name="Kataoka E."/>
            <person name="Keightley P.D."/>
            <person name="Kheradpour P."/>
            <person name="Kirkness E.F."/>
            <person name="Koerich L.B."/>
            <person name="Kristiansen K."/>
            <person name="Kudrna D."/>
            <person name="Kulathinal R.J."/>
            <person name="Kumar S."/>
            <person name="Kwok R."/>
            <person name="Lander E."/>
            <person name="Langley C.H."/>
            <person name="Lapoint R."/>
            <person name="Lazzaro B.P."/>
            <person name="Lee S.J."/>
            <person name="Levesque L."/>
            <person name="Li R."/>
            <person name="Lin C.F."/>
            <person name="Lin M.F."/>
            <person name="Lindblad-Toh K."/>
            <person name="Llopart A."/>
            <person name="Long M."/>
            <person name="Low L."/>
            <person name="Lozovsky E."/>
            <person name="Lu J."/>
            <person name="Luo M."/>
            <person name="Machado C.A."/>
            <person name="Makalowski W."/>
            <person name="Marzo M."/>
            <person name="Matsuda M."/>
            <person name="Matzkin L."/>
            <person name="McAllister B."/>
            <person name="McBride C.S."/>
            <person name="McKernan B."/>
            <person name="McKernan K."/>
            <person name="Mendez-Lago M."/>
            <person name="Minx P."/>
            <person name="Mollenhauer M.U."/>
            <person name="Montooth K."/>
            <person name="Mount S.M."/>
            <person name="Mu X."/>
            <person name="Myers E."/>
            <person name="Negre B."/>
            <person name="Newfeld S."/>
            <person name="Nielsen R."/>
            <person name="Noor M.A."/>
            <person name="O'Grady P."/>
            <person name="Pachter L."/>
            <person name="Papaceit M."/>
            <person name="Parisi M.J."/>
            <person name="Parisi M."/>
            <person name="Parts L."/>
            <person name="Pedersen J.S."/>
            <person name="Pesole G."/>
            <person name="Phillippy A.M."/>
            <person name="Ponting C.P."/>
            <person name="Pop M."/>
            <person name="Porcelli D."/>
            <person name="Powell J.R."/>
            <person name="Prohaska S."/>
            <person name="Pruitt K."/>
            <person name="Puig M."/>
            <person name="Quesneville H."/>
            <person name="Ram K.R."/>
            <person name="Rand D."/>
            <person name="Rasmussen M.D."/>
            <person name="Reed L.K."/>
            <person name="Reenan R."/>
            <person name="Reily A."/>
            <person name="Remington K.A."/>
            <person name="Rieger T.T."/>
            <person name="Ritchie M.G."/>
            <person name="Robin C."/>
            <person name="Rogers Y.H."/>
            <person name="Rohde C."/>
            <person name="Rozas J."/>
            <person name="Rubenfield M.J."/>
            <person name="Ruiz A."/>
            <person name="Russo S."/>
            <person name="Salzberg S.L."/>
            <person name="Sanchez-Gracia A."/>
            <person name="Saranga D.J."/>
            <person name="Sato H."/>
            <person name="Schaeffer S.W."/>
            <person name="Schatz M.C."/>
            <person name="Schlenke T."/>
            <person name="Schwartz R."/>
            <person name="Segarra C."/>
            <person name="Singh R.S."/>
            <person name="Sirot L."/>
            <person name="Sirota M."/>
            <person name="Sisneros N.B."/>
            <person name="Smith C.D."/>
            <person name="Smith T.F."/>
            <person name="Spieth J."/>
            <person name="Stage D.E."/>
            <person name="Stark A."/>
            <person name="Stephan W."/>
            <person name="Strausberg R.L."/>
            <person name="Strempel S."/>
            <person name="Sturgill D."/>
            <person name="Sutton G."/>
            <person name="Sutton G.G."/>
            <person name="Tao W."/>
            <person name="Teichmann S."/>
            <person name="Tobari Y.N."/>
            <person name="Tomimura Y."/>
            <person name="Tsolas J.M."/>
            <person name="Valente V.L."/>
            <person name="Venter E."/>
            <person name="Venter J.C."/>
            <person name="Vicario S."/>
            <person name="Vieira F.G."/>
            <person name="Vilella A.J."/>
            <person name="Villasante A."/>
            <person name="Walenz B."/>
            <person name="Wang J."/>
            <person name="Wasserman M."/>
            <person name="Watts T."/>
            <person name="Wilson D."/>
            <person name="Wilson R.K."/>
            <person name="Wing R.A."/>
            <person name="Wolfner M.F."/>
            <person name="Wong A."/>
            <person name="Wong G.K."/>
            <person name="Wu C.I."/>
            <person name="Wu G."/>
            <person name="Yamamoto D."/>
            <person name="Yang H.P."/>
            <person name="Yang S.P."/>
            <person name="Yorke J.A."/>
            <person name="Yoshida K."/>
            <person name="Zdobnov E."/>
            <person name="Zhang P."/>
            <person name="Zhang Y."/>
            <person name="Zimin A.V."/>
            <person name="Baldwin J."/>
            <person name="Abdouelleil A."/>
            <person name="Abdulkadir J."/>
            <person name="Abebe A."/>
            <person name="Abera B."/>
            <person name="Abreu J."/>
            <person name="Acer S.C."/>
            <person name="Aftuck L."/>
            <person name="Alexander A."/>
            <person name="An P."/>
            <person name="Anderson E."/>
            <person name="Anderson S."/>
            <person name="Arachi H."/>
            <person name="Azer M."/>
            <person name="Bachantsang P."/>
            <person name="Barry A."/>
            <person name="Bayul T."/>
            <person name="Berlin A."/>
            <person name="Bessette D."/>
            <person name="Bloom T."/>
            <person name="Blye J."/>
            <person name="Boguslavskiy L."/>
            <person name="Bonnet C."/>
            <person name="Boukhgalter B."/>
            <person name="Bourzgui I."/>
            <person name="Brown A."/>
            <person name="Cahill P."/>
            <person name="Channer S."/>
            <person name="Cheshatsang Y."/>
            <person name="Chuda L."/>
            <person name="Citroen M."/>
            <person name="Collymore A."/>
            <person name="Cooke P."/>
            <person name="Costello M."/>
            <person name="D'Aco K."/>
            <person name="Daza R."/>
            <person name="De Haan G."/>
            <person name="DeGray S."/>
            <person name="DeMaso C."/>
            <person name="Dhargay N."/>
            <person name="Dooley K."/>
            <person name="Dooley E."/>
            <person name="Doricent M."/>
            <person name="Dorje P."/>
            <person name="Dorjee K."/>
            <person name="Dupes A."/>
            <person name="Elong R."/>
            <person name="Falk J."/>
            <person name="Farina A."/>
            <person name="Faro S."/>
            <person name="Ferguson D."/>
            <person name="Fisher S."/>
            <person name="Foley C.D."/>
            <person name="Franke A."/>
            <person name="Friedrich D."/>
            <person name="Gadbois L."/>
            <person name="Gearin G."/>
            <person name="Gearin C.R."/>
            <person name="Giannoukos G."/>
            <person name="Goode T."/>
            <person name="Graham J."/>
            <person name="Grandbois E."/>
            <person name="Grewal S."/>
            <person name="Gyaltsen K."/>
            <person name="Hafez N."/>
            <person name="Hagos B."/>
            <person name="Hall J."/>
            <person name="Henson C."/>
            <person name="Hollinger A."/>
            <person name="Honan T."/>
            <person name="Huard M.D."/>
            <person name="Hughes L."/>
            <person name="Hurhula B."/>
            <person name="Husby M.E."/>
            <person name="Kamat A."/>
            <person name="Kanga B."/>
            <person name="Kashin S."/>
            <person name="Khazanovich D."/>
            <person name="Kisner P."/>
            <person name="Lance K."/>
            <person name="Lara M."/>
            <person name="Lee W."/>
            <person name="Lennon N."/>
            <person name="Letendre F."/>
            <person name="LeVine R."/>
            <person name="Lipovsky A."/>
            <person name="Liu X."/>
            <person name="Liu J."/>
            <person name="Liu S."/>
            <person name="Lokyitsang T."/>
            <person name="Lokyitsang Y."/>
            <person name="Lubonja R."/>
            <person name="Lui A."/>
            <person name="MacDonald P."/>
            <person name="Magnisalis V."/>
            <person name="Maru K."/>
            <person name="Matthews C."/>
            <person name="McCusker W."/>
            <person name="McDonough S."/>
            <person name="Mehta T."/>
            <person name="Meldrim J."/>
            <person name="Meneus L."/>
            <person name="Mihai O."/>
            <person name="Mihalev A."/>
            <person name="Mihova T."/>
            <person name="Mittelman R."/>
            <person name="Mlenga V."/>
            <person name="Montmayeur A."/>
            <person name="Mulrain L."/>
            <person name="Navidi A."/>
            <person name="Naylor J."/>
            <person name="Negash T."/>
            <person name="Nguyen T."/>
            <person name="Nguyen N."/>
            <person name="Nicol R."/>
            <person name="Norbu C."/>
            <person name="Norbu N."/>
            <person name="Novod N."/>
            <person name="O'Neill B."/>
            <person name="Osman S."/>
            <person name="Markiewicz E."/>
            <person name="Oyono O.L."/>
            <person name="Patti C."/>
            <person name="Phunkhang P."/>
            <person name="Pierre F."/>
            <person name="Priest M."/>
            <person name="Raghuraman S."/>
            <person name="Rege F."/>
            <person name="Reyes R."/>
            <person name="Rise C."/>
            <person name="Rogov P."/>
            <person name="Ross K."/>
            <person name="Ryan E."/>
            <person name="Settipalli S."/>
            <person name="Shea T."/>
            <person name="Sherpa N."/>
            <person name="Shi L."/>
            <person name="Shih D."/>
            <person name="Sparrow T."/>
            <person name="Spaulding J."/>
            <person name="Stalker J."/>
            <person name="Stange-Thomann N."/>
            <person name="Stavropoulos S."/>
            <person name="Stone C."/>
            <person name="Strader C."/>
            <person name="Tesfaye S."/>
            <person name="Thomson T."/>
            <person name="Thoulutsang Y."/>
            <person name="Thoulutsang D."/>
            <person name="Topham K."/>
            <person name="Topping I."/>
            <person name="Tsamla T."/>
            <person name="Vassiliev H."/>
            <person name="Vo A."/>
            <person name="Wangchuk T."/>
            <person name="Wangdi T."/>
            <person name="Weiand M."/>
            <person name="Wilkinson J."/>
            <person name="Wilson A."/>
            <person name="Yadav S."/>
            <person name="Young G."/>
            <person name="Yu Q."/>
            <person name="Zembek L."/>
            <person name="Zhong D."/>
            <person name="Zimmer A."/>
            <person name="Zwirko Z."/>
            <person name="Jaffe D.B."/>
            <person name="Alvarez P."/>
            <person name="Brockman W."/>
            <person name="Butler J."/>
            <person name="Chin C."/>
            <person name="Gnerre S."/>
            <person name="Grabherr M."/>
            <person name="Kleber M."/>
            <person name="Mauceli E."/>
            <person name="MacCallum I."/>
        </authorList>
    </citation>
    <scope>NUCLEOTIDE SEQUENCE [LARGE SCALE GENOMIC DNA]</scope>
    <source>
        <strain evidence="3">Tucson 15287-2541.00</strain>
    </source>
</reference>
<dbReference type="EMBL" id="CH916377">
    <property type="protein sequence ID" value="EDV90615.1"/>
    <property type="molecule type" value="Genomic_DNA"/>
</dbReference>
<evidence type="ECO:0000256" key="1">
    <source>
        <dbReference type="SAM" id="MobiDB-lite"/>
    </source>
</evidence>
<evidence type="ECO:0000313" key="2">
    <source>
        <dbReference type="EMBL" id="EDV90615.1"/>
    </source>
</evidence>